<dbReference type="SUPFAM" id="SSF51306">
    <property type="entry name" value="LexA/Signal peptidase"/>
    <property type="match status" value="1"/>
</dbReference>
<comment type="similarity">
    <text evidence="2 6">Belongs to the peptidase S26 family.</text>
</comment>
<proteinExistence type="inferred from homology"/>
<dbReference type="InterPro" id="IPR019533">
    <property type="entry name" value="Peptidase_S26"/>
</dbReference>
<keyword evidence="6" id="KW-0812">Transmembrane</keyword>
<dbReference type="Gene3D" id="2.10.109.10">
    <property type="entry name" value="Umud Fragment, subunit A"/>
    <property type="match status" value="1"/>
</dbReference>
<comment type="catalytic activity">
    <reaction evidence="1 6">
        <text>Cleavage of hydrophobic, N-terminal signal or leader sequences from secreted and periplasmic proteins.</text>
        <dbReference type="EC" id="3.4.21.89"/>
    </reaction>
</comment>
<name>A0A968GCI4_9SPIO</name>
<dbReference type="PANTHER" id="PTHR43390:SF1">
    <property type="entry name" value="CHLOROPLAST PROCESSING PEPTIDASE"/>
    <property type="match status" value="1"/>
</dbReference>
<dbReference type="GO" id="GO:0004252">
    <property type="term" value="F:serine-type endopeptidase activity"/>
    <property type="evidence" value="ECO:0007669"/>
    <property type="project" value="InterPro"/>
</dbReference>
<dbReference type="InterPro" id="IPR036286">
    <property type="entry name" value="LexA/Signal_pep-like_sf"/>
</dbReference>
<evidence type="ECO:0000256" key="3">
    <source>
        <dbReference type="ARBA" id="ARBA00013208"/>
    </source>
</evidence>
<dbReference type="GO" id="GO:0016020">
    <property type="term" value="C:membrane"/>
    <property type="evidence" value="ECO:0007669"/>
    <property type="project" value="UniProtKB-SubCell"/>
</dbReference>
<dbReference type="Proteomes" id="UP000752013">
    <property type="component" value="Unassembled WGS sequence"/>
</dbReference>
<keyword evidence="6" id="KW-0645">Protease</keyword>
<dbReference type="CDD" id="cd06530">
    <property type="entry name" value="S26_SPase_I"/>
    <property type="match status" value="1"/>
</dbReference>
<protein>
    <recommendedName>
        <fullName evidence="4 6">Signal peptidase I</fullName>
        <ecNumber evidence="3 6">3.4.21.89</ecNumber>
    </recommendedName>
</protein>
<evidence type="ECO:0000313" key="9">
    <source>
        <dbReference type="Proteomes" id="UP000752013"/>
    </source>
</evidence>
<feature type="transmembrane region" description="Helical" evidence="6">
    <location>
        <begin position="25"/>
        <end position="49"/>
    </location>
</feature>
<comment type="caution">
    <text evidence="8">The sequence shown here is derived from an EMBL/GenBank/DDBJ whole genome shotgun (WGS) entry which is preliminary data.</text>
</comment>
<organism evidence="8 9">
    <name type="scientific">Entomospira nematocerorum</name>
    <dbReference type="NCBI Taxonomy" id="2719987"/>
    <lineage>
        <taxon>Bacteria</taxon>
        <taxon>Pseudomonadati</taxon>
        <taxon>Spirochaetota</taxon>
        <taxon>Spirochaetia</taxon>
        <taxon>Spirochaetales</taxon>
        <taxon>Spirochaetaceae</taxon>
        <taxon>Entomospira</taxon>
    </lineage>
</organism>
<dbReference type="PANTHER" id="PTHR43390">
    <property type="entry name" value="SIGNAL PEPTIDASE I"/>
    <property type="match status" value="1"/>
</dbReference>
<dbReference type="GO" id="GO:0006465">
    <property type="term" value="P:signal peptide processing"/>
    <property type="evidence" value="ECO:0007669"/>
    <property type="project" value="InterPro"/>
</dbReference>
<evidence type="ECO:0000256" key="2">
    <source>
        <dbReference type="ARBA" id="ARBA00009370"/>
    </source>
</evidence>
<feature type="domain" description="Peptidase S26" evidence="7">
    <location>
        <begin position="24"/>
        <end position="237"/>
    </location>
</feature>
<dbReference type="InterPro" id="IPR019757">
    <property type="entry name" value="Pept_S26A_signal_pept_1_Lys-AS"/>
</dbReference>
<dbReference type="Pfam" id="PF10502">
    <property type="entry name" value="Peptidase_S26"/>
    <property type="match status" value="1"/>
</dbReference>
<keyword evidence="6" id="KW-1133">Transmembrane helix</keyword>
<accession>A0A968GCI4</accession>
<dbReference type="PRINTS" id="PR00727">
    <property type="entry name" value="LEADERPTASE"/>
</dbReference>
<evidence type="ECO:0000256" key="5">
    <source>
        <dbReference type="ARBA" id="ARBA00022801"/>
    </source>
</evidence>
<dbReference type="InterPro" id="IPR000223">
    <property type="entry name" value="Pept_S26A_signal_pept_1"/>
</dbReference>
<evidence type="ECO:0000259" key="7">
    <source>
        <dbReference type="Pfam" id="PF10502"/>
    </source>
</evidence>
<reference evidence="8" key="1">
    <citation type="submission" date="2020-03" db="EMBL/GenBank/DDBJ databases">
        <title>Spirochaetal bacteria isolated from arthropods constitute a novel genus Entomospira genus novum within the order Spirochaetales.</title>
        <authorList>
            <person name="Grana-Miraglia L."/>
            <person name="Sikutova S."/>
            <person name="Fingerle V."/>
            <person name="Sing A."/>
            <person name="Castillo-Ramirez S."/>
            <person name="Margos G."/>
            <person name="Rudolf I."/>
        </authorList>
    </citation>
    <scope>NUCLEOTIDE SEQUENCE</scope>
    <source>
        <strain evidence="8">BR208</strain>
    </source>
</reference>
<feature type="transmembrane region" description="Helical" evidence="6">
    <location>
        <begin position="102"/>
        <end position="121"/>
    </location>
</feature>
<keyword evidence="9" id="KW-1185">Reference proteome</keyword>
<sequence>MAKKGSFRKRSYQQSQALLKTAMKYLFMIIGLIVLLYFIRFTLFSTYVISNDAMLPSYVKGEMVLTSSWGLSDIYDALPITHNIKRGDVVLVESPGVDKQPWWAWLVNPIIRFVSGNFLWIKSKKEERGVPSLIVKRVVALPGDTIRMQGHELFIKTGDGEFFVSEFEASNAVYEVTIPMRYEAWLHHTPFSGDVSTYTLGEDEYFVLGDNRTYINDSRTFGVVSRYQIHAVILFRYFKRKPM</sequence>
<gene>
    <name evidence="8" type="primary">lepB</name>
    <name evidence="8" type="ORF">HCT46_02095</name>
</gene>
<comment type="subcellular location">
    <subcellularLocation>
        <location evidence="6">Membrane</location>
        <topology evidence="6">Single-pass type II membrane protein</topology>
    </subcellularLocation>
</comment>
<dbReference type="NCBIfam" id="TIGR02227">
    <property type="entry name" value="sigpep_I_bact"/>
    <property type="match status" value="1"/>
</dbReference>
<evidence type="ECO:0000256" key="4">
    <source>
        <dbReference type="ARBA" id="ARBA00019232"/>
    </source>
</evidence>
<evidence type="ECO:0000313" key="8">
    <source>
        <dbReference type="EMBL" id="NIZ46719.1"/>
    </source>
</evidence>
<dbReference type="PROSITE" id="PS00760">
    <property type="entry name" value="SPASE_I_2"/>
    <property type="match status" value="1"/>
</dbReference>
<dbReference type="AlphaFoldDB" id="A0A968GCI4"/>
<keyword evidence="6" id="KW-0472">Membrane</keyword>
<dbReference type="RefSeq" id="WP_167703171.1">
    <property type="nucleotide sequence ID" value="NZ_CP118168.1"/>
</dbReference>
<dbReference type="EC" id="3.4.21.89" evidence="3 6"/>
<evidence type="ECO:0000256" key="6">
    <source>
        <dbReference type="RuleBase" id="RU362042"/>
    </source>
</evidence>
<keyword evidence="5 6" id="KW-0378">Hydrolase</keyword>
<dbReference type="EMBL" id="JAATLK010000001">
    <property type="protein sequence ID" value="NIZ46719.1"/>
    <property type="molecule type" value="Genomic_DNA"/>
</dbReference>
<evidence type="ECO:0000256" key="1">
    <source>
        <dbReference type="ARBA" id="ARBA00000677"/>
    </source>
</evidence>
<comment type="caution">
    <text evidence="6">Lacks conserved residue(s) required for the propagation of feature annotation.</text>
</comment>
<dbReference type="GO" id="GO:0009003">
    <property type="term" value="F:signal peptidase activity"/>
    <property type="evidence" value="ECO:0007669"/>
    <property type="project" value="UniProtKB-EC"/>
</dbReference>